<evidence type="ECO:0000256" key="2">
    <source>
        <dbReference type="ARBA" id="ARBA00025238"/>
    </source>
</evidence>
<accession>A0A8J7ULQ0</accession>
<proteinExistence type="predicted"/>
<dbReference type="GO" id="GO:0030234">
    <property type="term" value="F:enzyme regulator activity"/>
    <property type="evidence" value="ECO:0007669"/>
    <property type="project" value="InterPro"/>
</dbReference>
<evidence type="ECO:0000256" key="1">
    <source>
        <dbReference type="ARBA" id="ARBA00015681"/>
    </source>
</evidence>
<dbReference type="InterPro" id="IPR015867">
    <property type="entry name" value="N-reg_PII/ATP_PRibTrfase_C"/>
</dbReference>
<dbReference type="SUPFAM" id="SSF54913">
    <property type="entry name" value="GlnB-like"/>
    <property type="match status" value="1"/>
</dbReference>
<dbReference type="Pfam" id="PF00543">
    <property type="entry name" value="P-II"/>
    <property type="match status" value="1"/>
</dbReference>
<protein>
    <recommendedName>
        <fullName evidence="1">Nitrogen regulatory protein P-II</fullName>
    </recommendedName>
</protein>
<evidence type="ECO:0000313" key="3">
    <source>
        <dbReference type="EMBL" id="MBP0441180.1"/>
    </source>
</evidence>
<comment type="caution">
    <text evidence="3">The sequence shown here is derived from an EMBL/GenBank/DDBJ whole genome shotgun (WGS) entry which is preliminary data.</text>
</comment>
<dbReference type="GO" id="GO:0006808">
    <property type="term" value="P:regulation of nitrogen utilization"/>
    <property type="evidence" value="ECO:0007669"/>
    <property type="project" value="InterPro"/>
</dbReference>
<evidence type="ECO:0000313" key="4">
    <source>
        <dbReference type="Proteomes" id="UP000666240"/>
    </source>
</evidence>
<reference evidence="3" key="1">
    <citation type="submission" date="2021-03" db="EMBL/GenBank/DDBJ databases">
        <title>Genome sequencing and assembly of Tianweitania sediminis.</title>
        <authorList>
            <person name="Chhetri G."/>
        </authorList>
    </citation>
    <scope>NUCLEOTIDE SEQUENCE</scope>
    <source>
        <strain evidence="3">Z8</strain>
    </source>
</reference>
<dbReference type="InterPro" id="IPR011322">
    <property type="entry name" value="N-reg_PII-like_a/b"/>
</dbReference>
<comment type="function">
    <text evidence="2">In nitrogen-limiting conditions, when the ratio of Gln to 2-ketoglutarate decreases, P-II is uridylylated to P-II-UMP. P-II-UMP allows the deadenylation of glutamine synthetase (GS), thus activating the enzyme. Conversely, in nitrogen excess P-II is deuridylated and promotes the adenylation of GS. P-II indirectly controls the transcription of the GS gene (glnA). P-II prevents NR-II-catalyzed conversion of NR-I to NR-I-phosphate, the transcriptional activator of glnA. When P-II is uridylylated to P-II-UMP, these events are reversed.</text>
</comment>
<name>A0A8J7ULQ0_9HYPH</name>
<organism evidence="3 4">
    <name type="scientific">Tianweitania sediminis</name>
    <dbReference type="NCBI Taxonomy" id="1502156"/>
    <lineage>
        <taxon>Bacteria</taxon>
        <taxon>Pseudomonadati</taxon>
        <taxon>Pseudomonadota</taxon>
        <taxon>Alphaproteobacteria</taxon>
        <taxon>Hyphomicrobiales</taxon>
        <taxon>Phyllobacteriaceae</taxon>
        <taxon>Tianweitania</taxon>
    </lineage>
</organism>
<dbReference type="InterPro" id="IPR002187">
    <property type="entry name" value="N-reg_PII"/>
</dbReference>
<keyword evidence="4" id="KW-1185">Reference proteome</keyword>
<dbReference type="RefSeq" id="WP_209337206.1">
    <property type="nucleotide sequence ID" value="NZ_JAGIYY010000011.1"/>
</dbReference>
<gene>
    <name evidence="3" type="ORF">J5Y06_21235</name>
</gene>
<dbReference type="Proteomes" id="UP000666240">
    <property type="component" value="Unassembled WGS sequence"/>
</dbReference>
<dbReference type="AlphaFoldDB" id="A0A8J7ULQ0"/>
<dbReference type="Gene3D" id="3.30.70.120">
    <property type="match status" value="1"/>
</dbReference>
<dbReference type="EMBL" id="JAGIYY010000011">
    <property type="protein sequence ID" value="MBP0441180.1"/>
    <property type="molecule type" value="Genomic_DNA"/>
</dbReference>
<sequence>MNASIERVKVEILLDAPLCDLVTRMVEEAGAGGYTILLALGGSGRNGRWREDRVTGADTKLLLLAVAADDIAEAIVRGLEPLLDSYRLIVMTTRVGVVRGDKF</sequence>